<dbReference type="Proteomes" id="UP000025947">
    <property type="component" value="Unassembled WGS sequence"/>
</dbReference>
<feature type="transmembrane region" description="Helical" evidence="1">
    <location>
        <begin position="134"/>
        <end position="153"/>
    </location>
</feature>
<gene>
    <name evidence="2" type="ORF">K875_03012</name>
</gene>
<dbReference type="HOGENOM" id="CLU_1641877_0_0_11"/>
<protein>
    <recommendedName>
        <fullName evidence="4">DUF1772 domain-containing protein</fullName>
    </recommendedName>
</protein>
<evidence type="ECO:0000256" key="1">
    <source>
        <dbReference type="SAM" id="Phobius"/>
    </source>
</evidence>
<proteinExistence type="predicted"/>
<evidence type="ECO:0000313" key="2">
    <source>
        <dbReference type="EMBL" id="KBZ62091.1"/>
    </source>
</evidence>
<evidence type="ECO:0008006" key="4">
    <source>
        <dbReference type="Google" id="ProtNLM"/>
    </source>
</evidence>
<feature type="transmembrane region" description="Helical" evidence="1">
    <location>
        <begin position="84"/>
        <end position="106"/>
    </location>
</feature>
<reference evidence="2 3" key="1">
    <citation type="submission" date="2014-04" db="EMBL/GenBank/DDBJ databases">
        <title>The Genome Sequence of Mycobacterium tuberculosis TKK-01-0051.</title>
        <authorList>
            <consortium name="The Broad Institute Genomics Platform"/>
            <consortium name="The Broad Institute Genome Sequencing Center for Infectious Disease"/>
            <person name="Earl A.M."/>
            <person name="Cohen K."/>
            <person name="Pym A."/>
            <person name="Bishai W."/>
            <person name="Maharaj K."/>
            <person name="Desjardins C."/>
            <person name="Abeel T."/>
            <person name="Young S."/>
            <person name="Zeng Q."/>
            <person name="Gargeya S."/>
            <person name="Abouelleil A."/>
            <person name="Alvarado L."/>
            <person name="Chapman S.B."/>
            <person name="Gainer-Dewar J."/>
            <person name="Goldberg J."/>
            <person name="Griggs A."/>
            <person name="Gujja S."/>
            <person name="Hansen M."/>
            <person name="Howarth C."/>
            <person name="Imamovic A."/>
            <person name="Larimer J."/>
            <person name="Murphy C."/>
            <person name="Naylor J."/>
            <person name="Pearson M."/>
            <person name="Poon T.W."/>
            <person name="Priest M."/>
            <person name="Roberts A."/>
            <person name="Saif S."/>
            <person name="Shea T."/>
            <person name="Sykes S."/>
            <person name="Wortman J."/>
            <person name="Nusbaum C."/>
            <person name="Birren B."/>
        </authorList>
    </citation>
    <scope>NUCLEOTIDE SEQUENCE [LARGE SCALE GENOMIC DNA]</scope>
    <source>
        <strain evidence="2 3">TKK-01-0051</strain>
    </source>
</reference>
<dbReference type="PATRIC" id="fig|1324261.3.peg.3033"/>
<name>A0A051U0H1_9MYCO</name>
<keyword evidence="3" id="KW-1185">Reference proteome</keyword>
<dbReference type="RefSeq" id="WP_044485641.1">
    <property type="nucleotide sequence ID" value="NZ_KK328284.1"/>
</dbReference>
<organism evidence="2 3">
    <name type="scientific">Mycobacterium [tuberculosis] TKK-01-0051</name>
    <dbReference type="NCBI Taxonomy" id="1324261"/>
    <lineage>
        <taxon>Bacteria</taxon>
        <taxon>Bacillati</taxon>
        <taxon>Actinomycetota</taxon>
        <taxon>Actinomycetes</taxon>
        <taxon>Mycobacteriales</taxon>
        <taxon>Mycobacteriaceae</taxon>
        <taxon>Mycobacterium</taxon>
        <taxon>Mycobacterium avium complex (MAC)</taxon>
    </lineage>
</organism>
<comment type="caution">
    <text evidence="2">The sequence shown here is derived from an EMBL/GenBank/DDBJ whole genome shotgun (WGS) entry which is preliminary data.</text>
</comment>
<keyword evidence="1" id="KW-0472">Membrane</keyword>
<feature type="transmembrane region" description="Helical" evidence="1">
    <location>
        <begin position="60"/>
        <end position="78"/>
    </location>
</feature>
<sequence>MASLLMACGGFLFAVLWMDLIFDVQVLRYRKAPTELPEPVLASIAAYYHRATTTSRPMNRLIAVVMLTLLGALVLQAARGHDPGWLLAASAPIAGIPTMLALTHTVPDAIQLGRRTDSPSEQTRLARSICRDHLLSAACMLAFLMLWVATSIAI</sequence>
<dbReference type="AlphaFoldDB" id="A0A051U0H1"/>
<accession>A0A051U0H1</accession>
<keyword evidence="1" id="KW-1133">Transmembrane helix</keyword>
<feature type="transmembrane region" description="Helical" evidence="1">
    <location>
        <begin position="6"/>
        <end position="22"/>
    </location>
</feature>
<dbReference type="EMBL" id="JLXW01000008">
    <property type="protein sequence ID" value="KBZ62091.1"/>
    <property type="molecule type" value="Genomic_DNA"/>
</dbReference>
<keyword evidence="1" id="KW-0812">Transmembrane</keyword>
<evidence type="ECO:0000313" key="3">
    <source>
        <dbReference type="Proteomes" id="UP000025947"/>
    </source>
</evidence>